<comment type="cofactor">
    <cofactor evidence="1">
        <name>Mg(2+)</name>
        <dbReference type="ChEBI" id="CHEBI:18420"/>
    </cofactor>
</comment>
<comment type="cofactor">
    <cofactor evidence="2">
        <name>Zn(2+)</name>
        <dbReference type="ChEBI" id="CHEBI:29105"/>
    </cofactor>
</comment>
<reference evidence="11" key="1">
    <citation type="submission" date="2023-03" db="UniProtKB">
        <authorList>
            <consortium name="EnsemblPlants"/>
        </authorList>
    </citation>
    <scope>IDENTIFICATION</scope>
</reference>
<dbReference type="GO" id="GO:0046872">
    <property type="term" value="F:metal ion binding"/>
    <property type="evidence" value="ECO:0007669"/>
    <property type="project" value="UniProtKB-KW"/>
</dbReference>
<keyword evidence="12" id="KW-1185">Reference proteome</keyword>
<proteinExistence type="inferred from homology"/>
<dbReference type="InterPro" id="IPR020476">
    <property type="entry name" value="Nudix_hydrolase"/>
</dbReference>
<dbReference type="RefSeq" id="XP_008465024.2">
    <property type="nucleotide sequence ID" value="XM_008466802.3"/>
</dbReference>
<evidence type="ECO:0000259" key="10">
    <source>
        <dbReference type="PROSITE" id="PS51462"/>
    </source>
</evidence>
<gene>
    <name evidence="13" type="primary">LOC103502742</name>
</gene>
<dbReference type="EC" id="3.6.1.22" evidence="4"/>
<evidence type="ECO:0000256" key="8">
    <source>
        <dbReference type="ARBA" id="ARBA00023027"/>
    </source>
</evidence>
<dbReference type="PROSITE" id="PS51462">
    <property type="entry name" value="NUDIX"/>
    <property type="match status" value="1"/>
</dbReference>
<dbReference type="PROSITE" id="PS00893">
    <property type="entry name" value="NUDIX_BOX"/>
    <property type="match status" value="1"/>
</dbReference>
<evidence type="ECO:0000313" key="12">
    <source>
        <dbReference type="Proteomes" id="UP001652600"/>
    </source>
</evidence>
<dbReference type="CDD" id="cd03429">
    <property type="entry name" value="NUDIX_NADH_pyrophosphatase_Nudt13"/>
    <property type="match status" value="1"/>
</dbReference>
<feature type="domain" description="Nudix hydrolase" evidence="10">
    <location>
        <begin position="316"/>
        <end position="446"/>
    </location>
</feature>
<dbReference type="PANTHER" id="PTHR42904:SF6">
    <property type="entry name" value="NAD-CAPPED RNA HYDROLASE NUDT12"/>
    <property type="match status" value="1"/>
</dbReference>
<evidence type="ECO:0000256" key="1">
    <source>
        <dbReference type="ARBA" id="ARBA00001946"/>
    </source>
</evidence>
<keyword evidence="6" id="KW-0378">Hydrolase</keyword>
<evidence type="ECO:0000256" key="5">
    <source>
        <dbReference type="ARBA" id="ARBA00022723"/>
    </source>
</evidence>
<dbReference type="NCBIfam" id="NF001299">
    <property type="entry name" value="PRK00241.1"/>
    <property type="match status" value="1"/>
</dbReference>
<accession>A0A1S3CNB6</accession>
<dbReference type="InterPro" id="IPR015797">
    <property type="entry name" value="NUDIX_hydrolase-like_dom_sf"/>
</dbReference>
<comment type="catalytic activity">
    <reaction evidence="9">
        <text>a 5'-end NAD(+)-phospho-ribonucleoside in mRNA + H2O = a 5'-end phospho-adenosine-phospho-ribonucleoside in mRNA + beta-nicotinamide D-ribonucleotide + 2 H(+)</text>
        <dbReference type="Rhea" id="RHEA:60876"/>
        <dbReference type="Rhea" id="RHEA-COMP:15698"/>
        <dbReference type="Rhea" id="RHEA-COMP:15719"/>
        <dbReference type="ChEBI" id="CHEBI:14649"/>
        <dbReference type="ChEBI" id="CHEBI:15377"/>
        <dbReference type="ChEBI" id="CHEBI:15378"/>
        <dbReference type="ChEBI" id="CHEBI:144029"/>
        <dbReference type="ChEBI" id="CHEBI:144051"/>
    </reaction>
    <physiologicalReaction direction="left-to-right" evidence="9">
        <dbReference type="Rhea" id="RHEA:60877"/>
    </physiologicalReaction>
</comment>
<dbReference type="InterPro" id="IPR049734">
    <property type="entry name" value="NudC-like_C"/>
</dbReference>
<protein>
    <recommendedName>
        <fullName evidence="4">NAD(+) diphosphatase</fullName>
        <ecNumber evidence="4">3.6.1.22</ecNumber>
    </recommendedName>
</protein>
<dbReference type="GeneID" id="103502742"/>
<dbReference type="InterPro" id="IPR020084">
    <property type="entry name" value="NUDIX_hydrolase_CS"/>
</dbReference>
<dbReference type="GO" id="GO:0019677">
    <property type="term" value="P:NAD+ catabolic process"/>
    <property type="evidence" value="ECO:0007669"/>
    <property type="project" value="TreeGrafter"/>
</dbReference>
<dbReference type="KEGG" id="cmo:103502742"/>
<organism evidence="12 13">
    <name type="scientific">Cucumis melo</name>
    <name type="common">Muskmelon</name>
    <dbReference type="NCBI Taxonomy" id="3656"/>
    <lineage>
        <taxon>Eukaryota</taxon>
        <taxon>Viridiplantae</taxon>
        <taxon>Streptophyta</taxon>
        <taxon>Embryophyta</taxon>
        <taxon>Tracheophyta</taxon>
        <taxon>Spermatophyta</taxon>
        <taxon>Magnoliopsida</taxon>
        <taxon>eudicotyledons</taxon>
        <taxon>Gunneridae</taxon>
        <taxon>Pentapetalae</taxon>
        <taxon>rosids</taxon>
        <taxon>fabids</taxon>
        <taxon>Cucurbitales</taxon>
        <taxon>Cucurbitaceae</taxon>
        <taxon>Benincaseae</taxon>
        <taxon>Cucumis</taxon>
    </lineage>
</organism>
<dbReference type="GO" id="GO:0005829">
    <property type="term" value="C:cytosol"/>
    <property type="evidence" value="ECO:0007669"/>
    <property type="project" value="TreeGrafter"/>
</dbReference>
<dbReference type="InParanoid" id="A0A1S3CNB6"/>
<accession>A0A9I9E0V3</accession>
<dbReference type="Gene3D" id="3.90.79.20">
    <property type="match status" value="1"/>
</dbReference>
<keyword evidence="8" id="KW-0520">NAD</keyword>
<dbReference type="Pfam" id="PF00293">
    <property type="entry name" value="NUDIX"/>
    <property type="match status" value="1"/>
</dbReference>
<sequence length="497" mass="55627">MLDVVIITVRKRKRKKEKLLFELRSPRNEDFLMANSARTIVTVSKSTCRLLRLPPSSASINLHTPFFLSYPPPPNPNTRNGIPISRFCSPFNTSFHGPTFSSSTRTPSMSINLQSHAFARNPIRSKTPKPGHPLFPDSSFESLKTKLLTKTPLISSPDFKILPFKKGWPLVSCNGGKGNGDSASGWGLGWISLADCKSLLALRGSQLTEDLFVYLGSSVEDDAVYWAIDFSGEDDLDEELGRKQLSFIELRTLMVATNWSDSWAMGQLAVAGHGRALLDWHRTSRFCGHCGERTVPMEAGKRRECSNQSCKLRIFPRVDPVVIMLVIDQENDRALLSRQSRYVPRKWSCLAGFMEPGESLEEAVIRETLEETGIEVGEVVYHSSQPWPVGRSTMPCQLMVGFFAYAKSLDIRVDKAELEDAQWHKREDVKRALTLSEYEKTQRTAAAKVEQMCKGAETRHSGDFNAEDSGLASMLFPGPYAIAHQLISSWAYQDNGK</sequence>
<dbReference type="Pfam" id="PF09297">
    <property type="entry name" value="Zn_ribbon_NUD"/>
    <property type="match status" value="1"/>
</dbReference>
<keyword evidence="5" id="KW-0479">Metal-binding</keyword>
<evidence type="ECO:0000313" key="11">
    <source>
        <dbReference type="EnsemblPlants" id="MELO3C026643.2.1"/>
    </source>
</evidence>
<dbReference type="Pfam" id="PF09296">
    <property type="entry name" value="NUDIX-like"/>
    <property type="match status" value="1"/>
</dbReference>
<dbReference type="InterPro" id="IPR000086">
    <property type="entry name" value="NUDIX_hydrolase_dom"/>
</dbReference>
<evidence type="ECO:0000256" key="2">
    <source>
        <dbReference type="ARBA" id="ARBA00001947"/>
    </source>
</evidence>
<dbReference type="Gene3D" id="3.90.79.10">
    <property type="entry name" value="Nucleoside Triphosphate Pyrophosphohydrolase"/>
    <property type="match status" value="1"/>
</dbReference>
<evidence type="ECO:0000313" key="13">
    <source>
        <dbReference type="RefSeq" id="XP_008465024.2"/>
    </source>
</evidence>
<comment type="similarity">
    <text evidence="3">Belongs to the Nudix hydrolase family. NudC subfamily.</text>
</comment>
<dbReference type="InterPro" id="IPR015376">
    <property type="entry name" value="Znr_NADH_PPase"/>
</dbReference>
<evidence type="ECO:0000256" key="7">
    <source>
        <dbReference type="ARBA" id="ARBA00022842"/>
    </source>
</evidence>
<dbReference type="InterPro" id="IPR050241">
    <property type="entry name" value="NAD-cap_RNA_hydrolase_NudC"/>
</dbReference>
<dbReference type="InterPro" id="IPR015375">
    <property type="entry name" value="NADH_PPase-like_N"/>
</dbReference>
<evidence type="ECO:0000256" key="3">
    <source>
        <dbReference type="ARBA" id="ARBA00009595"/>
    </source>
</evidence>
<dbReference type="GO" id="GO:0005777">
    <property type="term" value="C:peroxisome"/>
    <property type="evidence" value="ECO:0007669"/>
    <property type="project" value="TreeGrafter"/>
</dbReference>
<evidence type="ECO:0000256" key="6">
    <source>
        <dbReference type="ARBA" id="ARBA00022801"/>
    </source>
</evidence>
<dbReference type="AlphaFoldDB" id="A0A1S3CNB6"/>
<dbReference type="GO" id="GO:0035529">
    <property type="term" value="F:NADH pyrophosphatase activity"/>
    <property type="evidence" value="ECO:0007669"/>
    <property type="project" value="TreeGrafter"/>
</dbReference>
<dbReference type="PANTHER" id="PTHR42904">
    <property type="entry name" value="NUDIX HYDROLASE, NUDC SUBFAMILY"/>
    <property type="match status" value="1"/>
</dbReference>
<dbReference type="Gramene" id="MELO3C026643.2.1">
    <property type="protein sequence ID" value="MELO3C026643.2.1"/>
    <property type="gene ID" value="MELO3C026643.2"/>
</dbReference>
<name>A0A1S3CNB6_CUCME</name>
<keyword evidence="7" id="KW-0460">Magnesium</keyword>
<dbReference type="EnsemblPlants" id="MELO3C026643.2.1">
    <property type="protein sequence ID" value="MELO3C026643.2.1"/>
    <property type="gene ID" value="MELO3C026643.2"/>
</dbReference>
<evidence type="ECO:0000256" key="9">
    <source>
        <dbReference type="ARBA" id="ARBA00023679"/>
    </source>
</evidence>
<evidence type="ECO:0000256" key="4">
    <source>
        <dbReference type="ARBA" id="ARBA00012381"/>
    </source>
</evidence>
<dbReference type="SUPFAM" id="SSF55811">
    <property type="entry name" value="Nudix"/>
    <property type="match status" value="1"/>
</dbReference>
<dbReference type="PRINTS" id="PR00502">
    <property type="entry name" value="NUDIXFAMILY"/>
</dbReference>
<dbReference type="eggNOG" id="KOG3084">
    <property type="taxonomic scope" value="Eukaryota"/>
</dbReference>
<reference evidence="12 13" key="2">
    <citation type="submission" date="2025-05" db="UniProtKB">
        <authorList>
            <consortium name="RefSeq"/>
        </authorList>
    </citation>
    <scope>NUCLEOTIDE SEQUENCE [LARGE SCALE GENOMIC DNA]</scope>
    <source>
        <tissue evidence="13">Stem</tissue>
    </source>
</reference>
<dbReference type="Proteomes" id="UP001652600">
    <property type="component" value="Chromosome 2"/>
</dbReference>
<dbReference type="GO" id="GO:0006742">
    <property type="term" value="P:NADP+ catabolic process"/>
    <property type="evidence" value="ECO:0007669"/>
    <property type="project" value="TreeGrafter"/>
</dbReference>